<dbReference type="InterPro" id="IPR006093">
    <property type="entry name" value="Oxy_OxRdtase_FAD_BS"/>
</dbReference>
<dbReference type="InterPro" id="IPR016166">
    <property type="entry name" value="FAD-bd_PCMH"/>
</dbReference>
<dbReference type="PROSITE" id="PS51387">
    <property type="entry name" value="FAD_PCMH"/>
    <property type="match status" value="1"/>
</dbReference>
<dbReference type="InterPro" id="IPR006094">
    <property type="entry name" value="Oxid_FAD_bind_N"/>
</dbReference>
<feature type="domain" description="FAD-binding PCMH-type" evidence="7">
    <location>
        <begin position="59"/>
        <end position="230"/>
    </location>
</feature>
<dbReference type="InterPro" id="IPR050416">
    <property type="entry name" value="FAD-linked_Oxidoreductase"/>
</dbReference>
<keyword evidence="4" id="KW-0274">FAD</keyword>
<dbReference type="EMBL" id="LTAZ01000005">
    <property type="protein sequence ID" value="KYH25574.1"/>
    <property type="molecule type" value="Genomic_DNA"/>
</dbReference>
<name>A0A151AD90_9EURY</name>
<dbReference type="GO" id="GO:0071949">
    <property type="term" value="F:FAD binding"/>
    <property type="evidence" value="ECO:0007669"/>
    <property type="project" value="InterPro"/>
</dbReference>
<keyword evidence="3" id="KW-0285">Flavoprotein</keyword>
<comment type="caution">
    <text evidence="8">The sequence shown here is derived from an EMBL/GenBank/DDBJ whole genome shotgun (WGS) entry which is preliminary data.</text>
</comment>
<dbReference type="InterPro" id="IPR012951">
    <property type="entry name" value="BBE"/>
</dbReference>
<dbReference type="InterPro" id="IPR016169">
    <property type="entry name" value="FAD-bd_PCMH_sub2"/>
</dbReference>
<dbReference type="Gene3D" id="3.30.43.10">
    <property type="entry name" value="Uridine Diphospho-n-acetylenolpyruvylglucosamine Reductase, domain 2"/>
    <property type="match status" value="1"/>
</dbReference>
<keyword evidence="9" id="KW-1185">Reference proteome</keyword>
<evidence type="ECO:0000256" key="2">
    <source>
        <dbReference type="ARBA" id="ARBA00005466"/>
    </source>
</evidence>
<gene>
    <name evidence="8" type="ORF">HAPAU_22480</name>
</gene>
<feature type="region of interest" description="Disordered" evidence="6">
    <location>
        <begin position="1"/>
        <end position="24"/>
    </location>
</feature>
<dbReference type="InterPro" id="IPR036318">
    <property type="entry name" value="FAD-bd_PCMH-like_sf"/>
</dbReference>
<dbReference type="Proteomes" id="UP000075321">
    <property type="component" value="Unassembled WGS sequence"/>
</dbReference>
<evidence type="ECO:0000256" key="5">
    <source>
        <dbReference type="ARBA" id="ARBA00023002"/>
    </source>
</evidence>
<evidence type="ECO:0000256" key="1">
    <source>
        <dbReference type="ARBA" id="ARBA00001974"/>
    </source>
</evidence>
<protein>
    <submittedName>
        <fullName evidence="8">Glycolate oxidase subunit GlcD</fullName>
    </submittedName>
</protein>
<dbReference type="SUPFAM" id="SSF56176">
    <property type="entry name" value="FAD-binding/transporter-associated domain-like"/>
    <property type="match status" value="1"/>
</dbReference>
<dbReference type="PROSITE" id="PS00862">
    <property type="entry name" value="OX2_COVAL_FAD"/>
    <property type="match status" value="1"/>
</dbReference>
<evidence type="ECO:0000313" key="8">
    <source>
        <dbReference type="EMBL" id="KYH25574.1"/>
    </source>
</evidence>
<comment type="cofactor">
    <cofactor evidence="1">
        <name>FAD</name>
        <dbReference type="ChEBI" id="CHEBI:57692"/>
    </cofactor>
</comment>
<evidence type="ECO:0000256" key="4">
    <source>
        <dbReference type="ARBA" id="ARBA00022827"/>
    </source>
</evidence>
<dbReference type="Gene3D" id="3.40.462.20">
    <property type="match status" value="1"/>
</dbReference>
<keyword evidence="5" id="KW-0560">Oxidoreductase</keyword>
<feature type="compositionally biased region" description="Basic and acidic residues" evidence="6">
    <location>
        <begin position="9"/>
        <end position="18"/>
    </location>
</feature>
<dbReference type="Gene3D" id="3.30.465.10">
    <property type="match status" value="1"/>
</dbReference>
<dbReference type="InterPro" id="IPR016167">
    <property type="entry name" value="FAD-bd_PCMH_sub1"/>
</dbReference>
<evidence type="ECO:0000256" key="3">
    <source>
        <dbReference type="ARBA" id="ARBA00022630"/>
    </source>
</evidence>
<dbReference type="AlphaFoldDB" id="A0A151AD90"/>
<sequence length="482" mass="52206">MMNVNKLHGQGERNRDGMATEDTPVTGSIATEFDARLRGALLGPDDPGYDEGRSIWNGMIDRTPDYIAQCQGVADVMRAVEFARENDLLVAVKGGGHNIAGKAVCDGGLVIDLSAMDSVRVDPETKTARVEPGATLADFDHEAQAFGLATPLGINSTTGVAGLTLGGGFGWLTRKYGMTVDNLRSADVVTAAGDLLDASEETNPDLFWAIRGGSGNFGIVTSFEFDLHEVGPEVLCGPIVYRGEDAPEVLRNLRDFNAHAPDESSVWAVLRGAPPLAFLPEDVHGVGVAIVVAFYAGDIEEGEEVLAPIREYGDPIADAVSPHEYATFQQSFDPLLTEGARNYWKSHNFHELPDEAIDTAVEYAAELPSPLSEIFFGQIGGAMARVPADATAYPHRDAEYAMNVHTRWEDPADDEKCIAWAREFYDAMAPSATGGVYVNFISEESGQEELAYGENYDRLVECKNEYDPTNLFRMNQNVEPTA</sequence>
<reference evidence="8 9" key="1">
    <citation type="submission" date="2016-02" db="EMBL/GenBank/DDBJ databases">
        <title>Genome sequence of Halalkalicoccus paucihalophilus DSM 24557.</title>
        <authorList>
            <person name="Poehlein A."/>
            <person name="Daniel R."/>
        </authorList>
    </citation>
    <scope>NUCLEOTIDE SEQUENCE [LARGE SCALE GENOMIC DNA]</scope>
    <source>
        <strain evidence="8 9">DSM 24557</strain>
    </source>
</reference>
<evidence type="ECO:0000259" key="7">
    <source>
        <dbReference type="PROSITE" id="PS51387"/>
    </source>
</evidence>
<dbReference type="GO" id="GO:0016491">
    <property type="term" value="F:oxidoreductase activity"/>
    <property type="evidence" value="ECO:0007669"/>
    <property type="project" value="UniProtKB-KW"/>
</dbReference>
<evidence type="ECO:0000256" key="6">
    <source>
        <dbReference type="SAM" id="MobiDB-lite"/>
    </source>
</evidence>
<dbReference type="PATRIC" id="fig|1008153.3.peg.2289"/>
<organism evidence="8 9">
    <name type="scientific">Halalkalicoccus paucihalophilus</name>
    <dbReference type="NCBI Taxonomy" id="1008153"/>
    <lineage>
        <taxon>Archaea</taxon>
        <taxon>Methanobacteriati</taxon>
        <taxon>Methanobacteriota</taxon>
        <taxon>Stenosarchaea group</taxon>
        <taxon>Halobacteria</taxon>
        <taxon>Halobacteriales</taxon>
        <taxon>Halococcaceae</taxon>
        <taxon>Halalkalicoccus</taxon>
    </lineage>
</organism>
<proteinExistence type="inferred from homology"/>
<comment type="similarity">
    <text evidence="2">Belongs to the oxygen-dependent FAD-linked oxidoreductase family.</text>
</comment>
<accession>A0A151AD90</accession>
<dbReference type="Pfam" id="PF08031">
    <property type="entry name" value="BBE"/>
    <property type="match status" value="1"/>
</dbReference>
<dbReference type="Pfam" id="PF01565">
    <property type="entry name" value="FAD_binding_4"/>
    <property type="match status" value="1"/>
</dbReference>
<dbReference type="PANTHER" id="PTHR42973">
    <property type="entry name" value="BINDING OXIDOREDUCTASE, PUTATIVE (AFU_ORTHOLOGUE AFUA_1G17690)-RELATED"/>
    <property type="match status" value="1"/>
</dbReference>
<evidence type="ECO:0000313" key="9">
    <source>
        <dbReference type="Proteomes" id="UP000075321"/>
    </source>
</evidence>
<dbReference type="PANTHER" id="PTHR42973:SF39">
    <property type="entry name" value="FAD-BINDING PCMH-TYPE DOMAIN-CONTAINING PROTEIN"/>
    <property type="match status" value="1"/>
</dbReference>